<dbReference type="OrthoDB" id="5144714at2"/>
<dbReference type="AlphaFoldDB" id="A0A511FFL0"/>
<reference evidence="3 5" key="1">
    <citation type="submission" date="2019-07" db="EMBL/GenBank/DDBJ databases">
        <title>Whole genome shotgun sequence of Cellulomonas hominis NBRC 16055.</title>
        <authorList>
            <person name="Hosoyama A."/>
            <person name="Uohara A."/>
            <person name="Ohji S."/>
            <person name="Ichikawa N."/>
        </authorList>
    </citation>
    <scope>NUCLEOTIDE SEQUENCE [LARGE SCALE GENOMIC DNA]</scope>
    <source>
        <strain evidence="3 5">NBRC 16055</strain>
    </source>
</reference>
<dbReference type="InterPro" id="IPR009003">
    <property type="entry name" value="Peptidase_S1_PA"/>
</dbReference>
<sequence>MRAKRTFVATLTGLSLCAVGVAGAASASESDGYRGLPPTAEVGPIETPDDLLKYAEAIPVDELDGLTENRVPEDVQALADRLWDEQPEGFGDVAWDAETGEATLWWHGEVPADVAEDVELLAVPAQIAAMTYSKAELNAAASDMVSAGGEISTAAPKVDGTGIEISFDDSIARRGAPAVPDSPYPIEVTEPVDASPAGGDDRYQTPYPPYAGGASIINGTGWVKICSTGWPVLIDNPAPLLQRKYGMMFASHCVTDTASSYWTTWPSEEYSGSRFFVGYTSLSTYRYGAGDAAIMVNDPTVSGVSDPTKLYYPYVYVGGPDSGGRYIITGTAAPVIGANWCMSGAPSGTTCNNKITATNSYVNYGPAYPTAGPLVRTESVSGLANVGEGDSGGPAILLATSGGPYAQVTGIISGMANGQSGICQATNDGRLCSSTAFISPYALIRDAMGIRAMTSSNYTE</sequence>
<gene>
    <name evidence="3" type="ORF">CHO01_31520</name>
    <name evidence="4" type="ORF">HNR08_003524</name>
</gene>
<dbReference type="SUPFAM" id="SSF50494">
    <property type="entry name" value="Trypsin-like serine proteases"/>
    <property type="match status" value="1"/>
</dbReference>
<evidence type="ECO:0008006" key="7">
    <source>
        <dbReference type="Google" id="ProtNLM"/>
    </source>
</evidence>
<reference evidence="4 6" key="2">
    <citation type="submission" date="2020-08" db="EMBL/GenBank/DDBJ databases">
        <title>Sequencing the genomes of 1000 actinobacteria strains.</title>
        <authorList>
            <person name="Klenk H.-P."/>
        </authorList>
    </citation>
    <scope>NUCLEOTIDE SEQUENCE [LARGE SCALE GENOMIC DNA]</scope>
    <source>
        <strain evidence="4 6">DSM 9581</strain>
    </source>
</reference>
<feature type="region of interest" description="Disordered" evidence="1">
    <location>
        <begin position="175"/>
        <end position="201"/>
    </location>
</feature>
<dbReference type="EMBL" id="JACHDN010000001">
    <property type="protein sequence ID" value="MBB5474788.1"/>
    <property type="molecule type" value="Genomic_DNA"/>
</dbReference>
<organism evidence="3 5">
    <name type="scientific">Cellulomonas hominis</name>
    <dbReference type="NCBI Taxonomy" id="156981"/>
    <lineage>
        <taxon>Bacteria</taxon>
        <taxon>Bacillati</taxon>
        <taxon>Actinomycetota</taxon>
        <taxon>Actinomycetes</taxon>
        <taxon>Micrococcales</taxon>
        <taxon>Cellulomonadaceae</taxon>
        <taxon>Cellulomonas</taxon>
    </lineage>
</organism>
<evidence type="ECO:0000256" key="1">
    <source>
        <dbReference type="SAM" id="MobiDB-lite"/>
    </source>
</evidence>
<feature type="chain" id="PRO_5036363249" description="Peptidase S1 domain-containing protein" evidence="2">
    <location>
        <begin position="25"/>
        <end position="460"/>
    </location>
</feature>
<dbReference type="EMBL" id="BJVQ01000059">
    <property type="protein sequence ID" value="GEL48036.1"/>
    <property type="molecule type" value="Genomic_DNA"/>
</dbReference>
<comment type="caution">
    <text evidence="3">The sequence shown here is derived from an EMBL/GenBank/DDBJ whole genome shotgun (WGS) entry which is preliminary data.</text>
</comment>
<feature type="signal peptide" evidence="2">
    <location>
        <begin position="1"/>
        <end position="24"/>
    </location>
</feature>
<keyword evidence="2" id="KW-0732">Signal</keyword>
<dbReference type="InterPro" id="IPR043504">
    <property type="entry name" value="Peptidase_S1_PA_chymotrypsin"/>
</dbReference>
<evidence type="ECO:0000313" key="4">
    <source>
        <dbReference type="EMBL" id="MBB5474788.1"/>
    </source>
</evidence>
<proteinExistence type="predicted"/>
<accession>A0A511FFL0</accession>
<name>A0A511FFL0_9CELL</name>
<dbReference type="RefSeq" id="WP_146839702.1">
    <property type="nucleotide sequence ID" value="NZ_BJVQ01000059.1"/>
</dbReference>
<protein>
    <recommendedName>
        <fullName evidence="7">Peptidase S1 domain-containing protein</fullName>
    </recommendedName>
</protein>
<keyword evidence="5" id="KW-1185">Reference proteome</keyword>
<dbReference type="Proteomes" id="UP000321723">
    <property type="component" value="Unassembled WGS sequence"/>
</dbReference>
<evidence type="ECO:0000313" key="5">
    <source>
        <dbReference type="Proteomes" id="UP000321723"/>
    </source>
</evidence>
<evidence type="ECO:0000313" key="3">
    <source>
        <dbReference type="EMBL" id="GEL48036.1"/>
    </source>
</evidence>
<evidence type="ECO:0000313" key="6">
    <source>
        <dbReference type="Proteomes" id="UP000564629"/>
    </source>
</evidence>
<evidence type="ECO:0000256" key="2">
    <source>
        <dbReference type="SAM" id="SignalP"/>
    </source>
</evidence>
<dbReference type="Proteomes" id="UP000564629">
    <property type="component" value="Unassembled WGS sequence"/>
</dbReference>
<dbReference type="Gene3D" id="2.40.10.10">
    <property type="entry name" value="Trypsin-like serine proteases"/>
    <property type="match status" value="2"/>
</dbReference>